<keyword evidence="3" id="KW-0862">Zinc</keyword>
<keyword evidence="7" id="KW-1185">Reference proteome</keyword>
<dbReference type="InterPro" id="IPR051051">
    <property type="entry name" value="E3_ubiq-ligase_TRIM/RNF"/>
</dbReference>
<dbReference type="SMART" id="SM01289">
    <property type="entry name" value="PYRIN"/>
    <property type="match status" value="1"/>
</dbReference>
<evidence type="ECO:0000256" key="2">
    <source>
        <dbReference type="ARBA" id="ARBA00022771"/>
    </source>
</evidence>
<dbReference type="Gene3D" id="1.10.533.10">
    <property type="entry name" value="Death Domain, Fas"/>
    <property type="match status" value="1"/>
</dbReference>
<dbReference type="Proteomes" id="UP000250572">
    <property type="component" value="Unassembled WGS sequence"/>
</dbReference>
<keyword evidence="2" id="KW-0863">Zinc-finger</keyword>
<comment type="caution">
    <text evidence="6">The sequence shown here is derived from an EMBL/GenBank/DDBJ whole genome shotgun (WGS) entry which is preliminary data.</text>
</comment>
<dbReference type="PROSITE" id="PS50824">
    <property type="entry name" value="DAPIN"/>
    <property type="match status" value="1"/>
</dbReference>
<name>A0A315VJ14_GAMAF</name>
<feature type="domain" description="Pyrin" evidence="5">
    <location>
        <begin position="192"/>
        <end position="289"/>
    </location>
</feature>
<proteinExistence type="predicted"/>
<evidence type="ECO:0000259" key="5">
    <source>
        <dbReference type="PROSITE" id="PS50824"/>
    </source>
</evidence>
<dbReference type="InterPro" id="IPR011029">
    <property type="entry name" value="DEATH-like_dom_sf"/>
</dbReference>
<gene>
    <name evidence="6" type="ORF">CCH79_00019905</name>
</gene>
<dbReference type="PANTHER" id="PTHR25465:SF32">
    <property type="entry name" value="BLOODTHIRSTY-RELATED GENE FAMILY, MEMBER 16 ISOFORM X1-RELATED"/>
    <property type="match status" value="1"/>
</dbReference>
<dbReference type="EMBL" id="NHOQ01002193">
    <property type="protein sequence ID" value="PWA19134.1"/>
    <property type="molecule type" value="Genomic_DNA"/>
</dbReference>
<keyword evidence="1" id="KW-0479">Metal-binding</keyword>
<keyword evidence="4" id="KW-0175">Coiled coil</keyword>
<dbReference type="AlphaFoldDB" id="A0A315VJ14"/>
<dbReference type="InterPro" id="IPR004020">
    <property type="entry name" value="DAPIN"/>
</dbReference>
<dbReference type="InterPro" id="IPR058030">
    <property type="entry name" value="TRIM8/14/16/25/29/45/65_CC"/>
</dbReference>
<sequence length="492" mass="55932">MAGGSDGRRFCCVSGRVGFRFGARCAASSCFLHSDEFRLDMNSPLQAARKHTAHLCCLLIGSLDMNSPIRSPGNDQIRLKLTGNNLKVQRLQCCTCPPGGGLSSCTAEQDKQSTKHMWTGWANSQNPPGPAEGVELVQCSTTRTRTTLLFLNPRTKVPPEQVTKGHCHTWGLQIHRDPFTLCPHTNKTLTLLGAAMKKEDILNTLKKLGQKEFDEFKWFLEQPESLPELPAISKQHLEGANVLRVVDLMVQTYTLDRCREVFFTILKKINRNDLRLGLLKDWMRKTEAEVQEMIQERRLKIQEIRESVKISKDAADREKAEGVQVFTALIESVERGLKEILKEIQDKQETTEKQAEDFIRDLEQEISELKKRSSEVKQLSQDEDHLHLLQSFSSLKDAPPTETWTEVRVHPPSYEETVVKALALFEQNKEKILELKRIQQFAINERFSLMDLVLVGPNTSWIRPVRRRQRAALISGAIKTIRGLFVALVSII</sequence>
<evidence type="ECO:0000256" key="4">
    <source>
        <dbReference type="SAM" id="Coils"/>
    </source>
</evidence>
<dbReference type="SUPFAM" id="SSF47986">
    <property type="entry name" value="DEATH domain"/>
    <property type="match status" value="1"/>
</dbReference>
<evidence type="ECO:0000313" key="7">
    <source>
        <dbReference type="Proteomes" id="UP000250572"/>
    </source>
</evidence>
<dbReference type="GO" id="GO:0008270">
    <property type="term" value="F:zinc ion binding"/>
    <property type="evidence" value="ECO:0007669"/>
    <property type="project" value="UniProtKB-KW"/>
</dbReference>
<protein>
    <recommendedName>
        <fullName evidence="5">Pyrin domain-containing protein</fullName>
    </recommendedName>
</protein>
<dbReference type="Pfam" id="PF02758">
    <property type="entry name" value="PYRIN"/>
    <property type="match status" value="1"/>
</dbReference>
<evidence type="ECO:0000256" key="3">
    <source>
        <dbReference type="ARBA" id="ARBA00022833"/>
    </source>
</evidence>
<dbReference type="PANTHER" id="PTHR25465">
    <property type="entry name" value="B-BOX DOMAIN CONTAINING"/>
    <property type="match status" value="1"/>
</dbReference>
<evidence type="ECO:0000256" key="1">
    <source>
        <dbReference type="ARBA" id="ARBA00022723"/>
    </source>
</evidence>
<evidence type="ECO:0000313" key="6">
    <source>
        <dbReference type="EMBL" id="PWA19134.1"/>
    </source>
</evidence>
<dbReference type="Pfam" id="PF25600">
    <property type="entry name" value="TRIM_CC"/>
    <property type="match status" value="1"/>
</dbReference>
<accession>A0A315VJ14</accession>
<organism evidence="6 7">
    <name type="scientific">Gambusia affinis</name>
    <name type="common">Western mosquitofish</name>
    <name type="synonym">Heterandria affinis</name>
    <dbReference type="NCBI Taxonomy" id="33528"/>
    <lineage>
        <taxon>Eukaryota</taxon>
        <taxon>Metazoa</taxon>
        <taxon>Chordata</taxon>
        <taxon>Craniata</taxon>
        <taxon>Vertebrata</taxon>
        <taxon>Euteleostomi</taxon>
        <taxon>Actinopterygii</taxon>
        <taxon>Neopterygii</taxon>
        <taxon>Teleostei</taxon>
        <taxon>Neoteleostei</taxon>
        <taxon>Acanthomorphata</taxon>
        <taxon>Ovalentaria</taxon>
        <taxon>Atherinomorphae</taxon>
        <taxon>Cyprinodontiformes</taxon>
        <taxon>Poeciliidae</taxon>
        <taxon>Poeciliinae</taxon>
        <taxon>Gambusia</taxon>
    </lineage>
</organism>
<feature type="coiled-coil region" evidence="4">
    <location>
        <begin position="330"/>
        <end position="382"/>
    </location>
</feature>
<reference evidence="6 7" key="1">
    <citation type="journal article" date="2018" name="G3 (Bethesda)">
        <title>A High-Quality Reference Genome for the Invasive Mosquitofish Gambusia affinis Using a Chicago Library.</title>
        <authorList>
            <person name="Hoffberg S.L."/>
            <person name="Troendle N.J."/>
            <person name="Glenn T.C."/>
            <person name="Mahmud O."/>
            <person name="Louha S."/>
            <person name="Chalopin D."/>
            <person name="Bennetzen J.L."/>
            <person name="Mauricio R."/>
        </authorList>
    </citation>
    <scope>NUCLEOTIDE SEQUENCE [LARGE SCALE GENOMIC DNA]</scope>
    <source>
        <strain evidence="6">NE01/NJP1002.9</strain>
        <tissue evidence="6">Muscle</tissue>
    </source>
</reference>